<feature type="non-terminal residue" evidence="1">
    <location>
        <position position="26"/>
    </location>
</feature>
<gene>
    <name evidence="1" type="ORF">LCGC14_1996030</name>
</gene>
<protein>
    <submittedName>
        <fullName evidence="1">Uncharacterized protein</fullName>
    </submittedName>
</protein>
<evidence type="ECO:0000313" key="1">
    <source>
        <dbReference type="EMBL" id="KKL81317.1"/>
    </source>
</evidence>
<sequence length="26" mass="2962">MAKKHGHEAKHAHCEHCLHACDHCEV</sequence>
<name>A0A0F9I1T4_9ZZZZ</name>
<accession>A0A0F9I1T4</accession>
<dbReference type="EMBL" id="LAZR01022598">
    <property type="protein sequence ID" value="KKL81317.1"/>
    <property type="molecule type" value="Genomic_DNA"/>
</dbReference>
<reference evidence="1" key="1">
    <citation type="journal article" date="2015" name="Nature">
        <title>Complex archaea that bridge the gap between prokaryotes and eukaryotes.</title>
        <authorList>
            <person name="Spang A."/>
            <person name="Saw J.H."/>
            <person name="Jorgensen S.L."/>
            <person name="Zaremba-Niedzwiedzka K."/>
            <person name="Martijn J."/>
            <person name="Lind A.E."/>
            <person name="van Eijk R."/>
            <person name="Schleper C."/>
            <person name="Guy L."/>
            <person name="Ettema T.J."/>
        </authorList>
    </citation>
    <scope>NUCLEOTIDE SEQUENCE</scope>
</reference>
<dbReference type="AlphaFoldDB" id="A0A0F9I1T4"/>
<comment type="caution">
    <text evidence="1">The sequence shown here is derived from an EMBL/GenBank/DDBJ whole genome shotgun (WGS) entry which is preliminary data.</text>
</comment>
<proteinExistence type="predicted"/>
<organism evidence="1">
    <name type="scientific">marine sediment metagenome</name>
    <dbReference type="NCBI Taxonomy" id="412755"/>
    <lineage>
        <taxon>unclassified sequences</taxon>
        <taxon>metagenomes</taxon>
        <taxon>ecological metagenomes</taxon>
    </lineage>
</organism>